<dbReference type="AlphaFoldDB" id="A0A383AZQ1"/>
<sequence length="164" mass="17494">IGGTEIYTPGKPMGVDSDGVNFIALAVDQLGVELYSIDGLGAAPVLNGRIDTEGNAEKVTLVADGVFAACDDAGAVYIPNENFSDVYTSYRFAEDLTVDHVAVRGNIAALTLGSKGIALYDISDPTMPEEKGIFPIGYSYKSQFWGEKLLVCSREGLQILTVEY</sequence>
<dbReference type="EMBL" id="UINC01196342">
    <property type="protein sequence ID" value="SVE13307.1"/>
    <property type="molecule type" value="Genomic_DNA"/>
</dbReference>
<evidence type="ECO:0000313" key="1">
    <source>
        <dbReference type="EMBL" id="SVE13307.1"/>
    </source>
</evidence>
<organism evidence="1">
    <name type="scientific">marine metagenome</name>
    <dbReference type="NCBI Taxonomy" id="408172"/>
    <lineage>
        <taxon>unclassified sequences</taxon>
        <taxon>metagenomes</taxon>
        <taxon>ecological metagenomes</taxon>
    </lineage>
</organism>
<reference evidence="1" key="1">
    <citation type="submission" date="2018-05" db="EMBL/GenBank/DDBJ databases">
        <authorList>
            <person name="Lanie J.A."/>
            <person name="Ng W.-L."/>
            <person name="Kazmierczak K.M."/>
            <person name="Andrzejewski T.M."/>
            <person name="Davidsen T.M."/>
            <person name="Wayne K.J."/>
            <person name="Tettelin H."/>
            <person name="Glass J.I."/>
            <person name="Rusch D."/>
            <person name="Podicherti R."/>
            <person name="Tsui H.-C.T."/>
            <person name="Winkler M.E."/>
        </authorList>
    </citation>
    <scope>NUCLEOTIDE SEQUENCE</scope>
</reference>
<proteinExistence type="predicted"/>
<feature type="non-terminal residue" evidence="1">
    <location>
        <position position="1"/>
    </location>
</feature>
<gene>
    <name evidence="1" type="ORF">METZ01_LOCUS466161</name>
</gene>
<protein>
    <recommendedName>
        <fullName evidence="2">BPP domain-containing protein</fullName>
    </recommendedName>
</protein>
<evidence type="ECO:0008006" key="2">
    <source>
        <dbReference type="Google" id="ProtNLM"/>
    </source>
</evidence>
<accession>A0A383AZQ1</accession>
<name>A0A383AZQ1_9ZZZZ</name>